<sequence>MLRRITRINVLEEQAIAVRFRGELRMPLENIHDGSRLCINCHCGKYVRISNDPNCIKLNVLKSCTALQCFICRKDGNVHTLSTSARAKIFMENNIYVPEKVRNYTHHLNSQGFVLSALTSGLLSLNRYLKIERVTLQNFLTTLRDSSLLKPSDVADADSLTDDELSLISRTTKDQFNEMLTLCDPVTLDGERGHRCVNEKTY</sequence>
<gene>
    <name evidence="1" type="ORF">HHI36_020122</name>
</gene>
<dbReference type="Proteomes" id="UP001516400">
    <property type="component" value="Unassembled WGS sequence"/>
</dbReference>
<protein>
    <submittedName>
        <fullName evidence="1">Uncharacterized protein</fullName>
    </submittedName>
</protein>
<proteinExistence type="predicted"/>
<keyword evidence="2" id="KW-1185">Reference proteome</keyword>
<evidence type="ECO:0000313" key="2">
    <source>
        <dbReference type="Proteomes" id="UP001516400"/>
    </source>
</evidence>
<name>A0ABD2N9B0_9CUCU</name>
<reference evidence="1 2" key="1">
    <citation type="journal article" date="2021" name="BMC Biol.">
        <title>Horizontally acquired antibacterial genes associated with adaptive radiation of ladybird beetles.</title>
        <authorList>
            <person name="Li H.S."/>
            <person name="Tang X.F."/>
            <person name="Huang Y.H."/>
            <person name="Xu Z.Y."/>
            <person name="Chen M.L."/>
            <person name="Du X.Y."/>
            <person name="Qiu B.Y."/>
            <person name="Chen P.T."/>
            <person name="Zhang W."/>
            <person name="Slipinski A."/>
            <person name="Escalona H.E."/>
            <person name="Waterhouse R.M."/>
            <person name="Zwick A."/>
            <person name="Pang H."/>
        </authorList>
    </citation>
    <scope>NUCLEOTIDE SEQUENCE [LARGE SCALE GENOMIC DNA]</scope>
    <source>
        <strain evidence="1">SYSU2018</strain>
    </source>
</reference>
<organism evidence="1 2">
    <name type="scientific">Cryptolaemus montrouzieri</name>
    <dbReference type="NCBI Taxonomy" id="559131"/>
    <lineage>
        <taxon>Eukaryota</taxon>
        <taxon>Metazoa</taxon>
        <taxon>Ecdysozoa</taxon>
        <taxon>Arthropoda</taxon>
        <taxon>Hexapoda</taxon>
        <taxon>Insecta</taxon>
        <taxon>Pterygota</taxon>
        <taxon>Neoptera</taxon>
        <taxon>Endopterygota</taxon>
        <taxon>Coleoptera</taxon>
        <taxon>Polyphaga</taxon>
        <taxon>Cucujiformia</taxon>
        <taxon>Coccinelloidea</taxon>
        <taxon>Coccinellidae</taxon>
        <taxon>Scymninae</taxon>
        <taxon>Scymnini</taxon>
        <taxon>Cryptolaemus</taxon>
    </lineage>
</organism>
<dbReference type="EMBL" id="JABFTP020000083">
    <property type="protein sequence ID" value="KAL3275355.1"/>
    <property type="molecule type" value="Genomic_DNA"/>
</dbReference>
<evidence type="ECO:0000313" key="1">
    <source>
        <dbReference type="EMBL" id="KAL3275355.1"/>
    </source>
</evidence>
<comment type="caution">
    <text evidence="1">The sequence shown here is derived from an EMBL/GenBank/DDBJ whole genome shotgun (WGS) entry which is preliminary data.</text>
</comment>
<dbReference type="AlphaFoldDB" id="A0ABD2N9B0"/>
<accession>A0ABD2N9B0</accession>